<gene>
    <name evidence="2" type="ORF">DH2020_014936</name>
</gene>
<evidence type="ECO:0000313" key="3">
    <source>
        <dbReference type="Proteomes" id="UP001318860"/>
    </source>
</evidence>
<evidence type="ECO:0000313" key="2">
    <source>
        <dbReference type="EMBL" id="KAK6152301.1"/>
    </source>
</evidence>
<dbReference type="Pfam" id="PF03478">
    <property type="entry name" value="Beta-prop_KIB1-4"/>
    <property type="match status" value="1"/>
</dbReference>
<dbReference type="InterPro" id="IPR001810">
    <property type="entry name" value="F-box_dom"/>
</dbReference>
<dbReference type="EMBL" id="JABTTQ020000007">
    <property type="protein sequence ID" value="KAK6152301.1"/>
    <property type="molecule type" value="Genomic_DNA"/>
</dbReference>
<accession>A0ABR0WYD3</accession>
<feature type="domain" description="F-box" evidence="1">
    <location>
        <begin position="172"/>
        <end position="223"/>
    </location>
</feature>
<dbReference type="PANTHER" id="PTHR33127:SF5">
    <property type="entry name" value="TRANSMEMBRANE PROTEIN"/>
    <property type="match status" value="1"/>
</dbReference>
<dbReference type="SUPFAM" id="SSF81383">
    <property type="entry name" value="F-box domain"/>
    <property type="match status" value="1"/>
</dbReference>
<proteinExistence type="predicted"/>
<dbReference type="SUPFAM" id="SSF50965">
    <property type="entry name" value="Galactose oxidase, central domain"/>
    <property type="match status" value="1"/>
</dbReference>
<name>A0ABR0WYD3_REHGL</name>
<dbReference type="PANTHER" id="PTHR33127">
    <property type="entry name" value="TRANSMEMBRANE PROTEIN"/>
    <property type="match status" value="1"/>
</dbReference>
<dbReference type="PROSITE" id="PS50181">
    <property type="entry name" value="FBOX"/>
    <property type="match status" value="1"/>
</dbReference>
<dbReference type="Proteomes" id="UP001318860">
    <property type="component" value="Unassembled WGS sequence"/>
</dbReference>
<dbReference type="InterPro" id="IPR036047">
    <property type="entry name" value="F-box-like_dom_sf"/>
</dbReference>
<sequence length="516" mass="58735">MRSTNSSHDHYAKNPNCAVGHFLHDRAHSRHCLLTGRLDVHISTLLLLSKPYSHLDMCTRSSHSRPSPSFSLLLGHGSSPVSSRVGVGESKVGTMASIVRLGPAQQQVYIEDVEEMFDVFMLSLNTVIGDGSIEEFILQNSFKIEFIGELATFWLTEITRDNRRVSSEPGEQQVEFELPTEVLALILSQLNMRDNIRASAVCRNWLAIAASVRRANNPPWLMFFPKYGDMYEFYDPSQRKTYHVELPQLRGSRICYAKDGWLLLFGPGTKDIFFFCPYTREMIELPKLQSAHQIVAFSAAPTCPNCLLFTVKNVTNSIISVSTCRPGETQWSTVNFECPMTFYSNTWNKIVFCNGCFLCLNVNGALGAYDPENVTWKVVLRPPGYTHFFSVHSSWRAKFMAEHDGDVFVVYTCAAVNPVIYKLNLMHRVWEEMRSLGGMTLFASFLSSHAMTDILGKMRSNVCFSKVLLYGKHCVTYSPDAGRYYPRNQLYDWEEQDPFESIWIESPKDPSIFLQR</sequence>
<reference evidence="2 3" key="1">
    <citation type="journal article" date="2021" name="Comput. Struct. Biotechnol. J.">
        <title>De novo genome assembly of the potent medicinal plant Rehmannia glutinosa using nanopore technology.</title>
        <authorList>
            <person name="Ma L."/>
            <person name="Dong C."/>
            <person name="Song C."/>
            <person name="Wang X."/>
            <person name="Zheng X."/>
            <person name="Niu Y."/>
            <person name="Chen S."/>
            <person name="Feng W."/>
        </authorList>
    </citation>
    <scope>NUCLEOTIDE SEQUENCE [LARGE SCALE GENOMIC DNA]</scope>
    <source>
        <strain evidence="2">DH-2019</strain>
    </source>
</reference>
<organism evidence="2 3">
    <name type="scientific">Rehmannia glutinosa</name>
    <name type="common">Chinese foxglove</name>
    <dbReference type="NCBI Taxonomy" id="99300"/>
    <lineage>
        <taxon>Eukaryota</taxon>
        <taxon>Viridiplantae</taxon>
        <taxon>Streptophyta</taxon>
        <taxon>Embryophyta</taxon>
        <taxon>Tracheophyta</taxon>
        <taxon>Spermatophyta</taxon>
        <taxon>Magnoliopsida</taxon>
        <taxon>eudicotyledons</taxon>
        <taxon>Gunneridae</taxon>
        <taxon>Pentapetalae</taxon>
        <taxon>asterids</taxon>
        <taxon>lamiids</taxon>
        <taxon>Lamiales</taxon>
        <taxon>Orobanchaceae</taxon>
        <taxon>Rehmannieae</taxon>
        <taxon>Rehmannia</taxon>
    </lineage>
</organism>
<keyword evidence="3" id="KW-1185">Reference proteome</keyword>
<dbReference type="InterPro" id="IPR005174">
    <property type="entry name" value="KIB1-4_b-propeller"/>
</dbReference>
<evidence type="ECO:0000259" key="1">
    <source>
        <dbReference type="PROSITE" id="PS50181"/>
    </source>
</evidence>
<protein>
    <recommendedName>
        <fullName evidence="1">F-box domain-containing protein</fullName>
    </recommendedName>
</protein>
<dbReference type="InterPro" id="IPR011043">
    <property type="entry name" value="Gal_Oxase/kelch_b-propeller"/>
</dbReference>
<dbReference type="Pfam" id="PF12937">
    <property type="entry name" value="F-box-like"/>
    <property type="match status" value="1"/>
</dbReference>
<dbReference type="Gene3D" id="1.20.1280.50">
    <property type="match status" value="1"/>
</dbReference>
<comment type="caution">
    <text evidence="2">The sequence shown here is derived from an EMBL/GenBank/DDBJ whole genome shotgun (WGS) entry which is preliminary data.</text>
</comment>